<gene>
    <name evidence="1" type="ORF">GM544_10395</name>
</gene>
<name>A0A0T8Q8J3_STREE</name>
<protein>
    <submittedName>
        <fullName evidence="1">Uncharacterized protein</fullName>
    </submittedName>
</protein>
<dbReference type="AlphaFoldDB" id="A0A0T8Q8J3"/>
<evidence type="ECO:0000313" key="2">
    <source>
        <dbReference type="Proteomes" id="UP000476212"/>
    </source>
</evidence>
<organism evidence="1 2">
    <name type="scientific">Streptococcus pneumoniae</name>
    <dbReference type="NCBI Taxonomy" id="1313"/>
    <lineage>
        <taxon>Bacteria</taxon>
        <taxon>Bacillati</taxon>
        <taxon>Bacillota</taxon>
        <taxon>Bacilli</taxon>
        <taxon>Lactobacillales</taxon>
        <taxon>Streptococcaceae</taxon>
        <taxon>Streptococcus</taxon>
    </lineage>
</organism>
<dbReference type="EMBL" id="WNIB01000082">
    <property type="protein sequence ID" value="MTV90866.1"/>
    <property type="molecule type" value="Genomic_DNA"/>
</dbReference>
<proteinExistence type="predicted"/>
<dbReference type="RefSeq" id="WP_001863260.1">
    <property type="nucleotide sequence ID" value="NZ_CACRVX010000026.1"/>
</dbReference>
<evidence type="ECO:0000313" key="1">
    <source>
        <dbReference type="EMBL" id="MTV90866.1"/>
    </source>
</evidence>
<sequence length="70" mass="8105">MSKKKACTVRACFAFPKWNSKKLKNELKHTKKGSKERWIVENISYINALGIQVLDLLILRAITHFCLTDL</sequence>
<reference evidence="1 2" key="1">
    <citation type="submission" date="2019-11" db="EMBL/GenBank/DDBJ databases">
        <title>Growth characteristics of pneumococcus vary with the chemical composition of the capsule and with environmental conditions.</title>
        <authorList>
            <person name="Tothpal A."/>
            <person name="Desobry K."/>
            <person name="Joshi S."/>
            <person name="Wyllie A.L."/>
            <person name="Weinberger D.M."/>
        </authorList>
    </citation>
    <scope>NUCLEOTIDE SEQUENCE [LARGE SCALE GENOMIC DNA]</scope>
    <source>
        <strain evidence="2">pnumococcus15C</strain>
    </source>
</reference>
<accession>A0A0T8Q8J3</accession>
<dbReference type="Proteomes" id="UP000476212">
    <property type="component" value="Unassembled WGS sequence"/>
</dbReference>
<comment type="caution">
    <text evidence="1">The sequence shown here is derived from an EMBL/GenBank/DDBJ whole genome shotgun (WGS) entry which is preliminary data.</text>
</comment>